<evidence type="ECO:0000256" key="4">
    <source>
        <dbReference type="ARBA" id="ARBA00022692"/>
    </source>
</evidence>
<evidence type="ECO:0000256" key="1">
    <source>
        <dbReference type="ARBA" id="ARBA00004651"/>
    </source>
</evidence>
<dbReference type="PANTHER" id="PTHR42770">
    <property type="entry name" value="AMINO ACID TRANSPORTER-RELATED"/>
    <property type="match status" value="1"/>
</dbReference>
<feature type="transmembrane region" description="Helical" evidence="7">
    <location>
        <begin position="232"/>
        <end position="255"/>
    </location>
</feature>
<feature type="transmembrane region" description="Helical" evidence="7">
    <location>
        <begin position="188"/>
        <end position="211"/>
    </location>
</feature>
<feature type="transmembrane region" description="Helical" evidence="7">
    <location>
        <begin position="363"/>
        <end position="390"/>
    </location>
</feature>
<evidence type="ECO:0000256" key="5">
    <source>
        <dbReference type="ARBA" id="ARBA00022989"/>
    </source>
</evidence>
<evidence type="ECO:0000313" key="9">
    <source>
        <dbReference type="Proteomes" id="UP000199137"/>
    </source>
</evidence>
<proteinExistence type="predicted"/>
<evidence type="ECO:0000256" key="3">
    <source>
        <dbReference type="ARBA" id="ARBA00022475"/>
    </source>
</evidence>
<gene>
    <name evidence="8" type="ORF">SAMN05421854_107371</name>
</gene>
<feature type="transmembrane region" description="Helical" evidence="7">
    <location>
        <begin position="275"/>
        <end position="298"/>
    </location>
</feature>
<dbReference type="Proteomes" id="UP000199137">
    <property type="component" value="Unassembled WGS sequence"/>
</dbReference>
<feature type="transmembrane region" description="Helical" evidence="7">
    <location>
        <begin position="21"/>
        <end position="41"/>
    </location>
</feature>
<name>A0A1I5U2X5_9PSEU</name>
<dbReference type="RefSeq" id="WP_093575048.1">
    <property type="nucleotide sequence ID" value="NZ_FOWC01000007.1"/>
</dbReference>
<evidence type="ECO:0000256" key="7">
    <source>
        <dbReference type="SAM" id="Phobius"/>
    </source>
</evidence>
<keyword evidence="5 7" id="KW-1133">Transmembrane helix</keyword>
<keyword evidence="4 7" id="KW-0812">Transmembrane</keyword>
<dbReference type="PIRSF" id="PIRSF006060">
    <property type="entry name" value="AA_transporter"/>
    <property type="match status" value="1"/>
</dbReference>
<accession>A0A1I5U2X5</accession>
<keyword evidence="2" id="KW-0813">Transport</keyword>
<feature type="transmembrane region" description="Helical" evidence="7">
    <location>
        <begin position="338"/>
        <end position="357"/>
    </location>
</feature>
<dbReference type="InterPro" id="IPR050367">
    <property type="entry name" value="APC_superfamily"/>
</dbReference>
<sequence>MSEPTFVNSESENLRRNLRRIDSIFLAIAAIISVDTIGQIATSGAEAVTWTAVLLVLFLFPYGLVMAELGSAFPAEGGPFVWLRLAFGKLPAALGTLLYWITNPVWLGGSITFLAAATWQQYLVPASPGGFADYAFKLVFIWLAILGAVVSLRYGKWFIAAGALLKVGLVVLFAVTAAIYAARNGAHGSLAFSPTIGGFLAVVPVLMFALVGFEAPNGAAEEMHNPRRDVPVTVGVSGLVSALCYLVPVFGIVLVMPPDKINGLGGFLDAVRQVFSVYGGASDAMLTLAAVVFVFVLLNQGCSWMIASDRIQAMAAVGGAFPRWFGAFHPKLNTPLRVNLLSGVVATAFTVVATIVQSSSASAVFAVVLNIAVSTLLLSYLLIFPTILVLRRKYPSAERPFRVPGGRAGLWVSSVLIYAWILLGAWQTVVPGVLDRALGVPYDFEATWGVSRLTFELFTAGTLAVLIGFGIAGYLVARRQPAPVTEVPQPAAT</sequence>
<feature type="transmembrane region" description="Helical" evidence="7">
    <location>
        <begin position="81"/>
        <end position="101"/>
    </location>
</feature>
<reference evidence="9" key="1">
    <citation type="submission" date="2016-10" db="EMBL/GenBank/DDBJ databases">
        <authorList>
            <person name="Varghese N."/>
            <person name="Submissions S."/>
        </authorList>
    </citation>
    <scope>NUCLEOTIDE SEQUENCE [LARGE SCALE GENOMIC DNA]</scope>
    <source>
        <strain evidence="9">DSM 44637</strain>
    </source>
</reference>
<dbReference type="Gene3D" id="1.20.1740.10">
    <property type="entry name" value="Amino acid/polyamine transporter I"/>
    <property type="match status" value="1"/>
</dbReference>
<comment type="subcellular location">
    <subcellularLocation>
        <location evidence="1">Cell membrane</location>
        <topology evidence="1">Multi-pass membrane protein</topology>
    </subcellularLocation>
</comment>
<dbReference type="OrthoDB" id="3170677at2"/>
<feature type="transmembrane region" description="Helical" evidence="7">
    <location>
        <begin position="134"/>
        <end position="152"/>
    </location>
</feature>
<feature type="transmembrane region" description="Helical" evidence="7">
    <location>
        <begin position="164"/>
        <end position="182"/>
    </location>
</feature>
<dbReference type="Pfam" id="PF13520">
    <property type="entry name" value="AA_permease_2"/>
    <property type="match status" value="1"/>
</dbReference>
<dbReference type="STRING" id="112413.SAMN05421854_107371"/>
<feature type="transmembrane region" description="Helical" evidence="7">
    <location>
        <begin position="457"/>
        <end position="477"/>
    </location>
</feature>
<keyword evidence="6 7" id="KW-0472">Membrane</keyword>
<protein>
    <submittedName>
        <fullName evidence="8">Amino acid/polyamine/organocation transporter, APC superfamily</fullName>
    </submittedName>
</protein>
<organism evidence="8 9">
    <name type="scientific">Amycolatopsis rubida</name>
    <dbReference type="NCBI Taxonomy" id="112413"/>
    <lineage>
        <taxon>Bacteria</taxon>
        <taxon>Bacillati</taxon>
        <taxon>Actinomycetota</taxon>
        <taxon>Actinomycetes</taxon>
        <taxon>Pseudonocardiales</taxon>
        <taxon>Pseudonocardiaceae</taxon>
        <taxon>Amycolatopsis</taxon>
    </lineage>
</organism>
<evidence type="ECO:0000256" key="6">
    <source>
        <dbReference type="ARBA" id="ARBA00023136"/>
    </source>
</evidence>
<evidence type="ECO:0000313" key="8">
    <source>
        <dbReference type="EMBL" id="SFP89609.1"/>
    </source>
</evidence>
<evidence type="ECO:0000256" key="2">
    <source>
        <dbReference type="ARBA" id="ARBA00022448"/>
    </source>
</evidence>
<dbReference type="InterPro" id="IPR002293">
    <property type="entry name" value="AA/rel_permease1"/>
</dbReference>
<dbReference type="GO" id="GO:0005886">
    <property type="term" value="C:plasma membrane"/>
    <property type="evidence" value="ECO:0007669"/>
    <property type="project" value="UniProtKB-SubCell"/>
</dbReference>
<feature type="transmembrane region" description="Helical" evidence="7">
    <location>
        <begin position="410"/>
        <end position="429"/>
    </location>
</feature>
<dbReference type="PANTHER" id="PTHR42770:SF15">
    <property type="entry name" value="GLUTAMATE_GAMMA-AMINOBUTYRATE ANTIPORTER-RELATED"/>
    <property type="match status" value="1"/>
</dbReference>
<feature type="transmembrane region" description="Helical" evidence="7">
    <location>
        <begin position="47"/>
        <end position="69"/>
    </location>
</feature>
<keyword evidence="3" id="KW-1003">Cell membrane</keyword>
<dbReference type="GO" id="GO:0022857">
    <property type="term" value="F:transmembrane transporter activity"/>
    <property type="evidence" value="ECO:0007669"/>
    <property type="project" value="InterPro"/>
</dbReference>
<dbReference type="AlphaFoldDB" id="A0A1I5U2X5"/>
<dbReference type="EMBL" id="FOWC01000007">
    <property type="protein sequence ID" value="SFP89609.1"/>
    <property type="molecule type" value="Genomic_DNA"/>
</dbReference>